<protein>
    <submittedName>
        <fullName evidence="2">Uncharacterized protein</fullName>
    </submittedName>
</protein>
<feature type="compositionally biased region" description="Polar residues" evidence="1">
    <location>
        <begin position="502"/>
        <end position="512"/>
    </location>
</feature>
<feature type="region of interest" description="Disordered" evidence="1">
    <location>
        <begin position="489"/>
        <end position="541"/>
    </location>
</feature>
<feature type="compositionally biased region" description="Polar residues" evidence="1">
    <location>
        <begin position="519"/>
        <end position="541"/>
    </location>
</feature>
<organism evidence="2 3">
    <name type="scientific">Penicillium coprophilum</name>
    <dbReference type="NCBI Taxonomy" id="36646"/>
    <lineage>
        <taxon>Eukaryota</taxon>
        <taxon>Fungi</taxon>
        <taxon>Dikarya</taxon>
        <taxon>Ascomycota</taxon>
        <taxon>Pezizomycotina</taxon>
        <taxon>Eurotiomycetes</taxon>
        <taxon>Eurotiomycetidae</taxon>
        <taxon>Eurotiales</taxon>
        <taxon>Aspergillaceae</taxon>
        <taxon>Penicillium</taxon>
    </lineage>
</organism>
<feature type="compositionally biased region" description="Low complexity" evidence="1">
    <location>
        <begin position="436"/>
        <end position="449"/>
    </location>
</feature>
<feature type="compositionally biased region" description="Polar residues" evidence="1">
    <location>
        <begin position="116"/>
        <end position="131"/>
    </location>
</feature>
<reference evidence="3" key="1">
    <citation type="journal article" date="2017" name="Nat. Microbiol.">
        <title>Global analysis of biosynthetic gene clusters reveals vast potential of secondary metabolite production in Penicillium species.</title>
        <authorList>
            <person name="Nielsen J.C."/>
            <person name="Grijseels S."/>
            <person name="Prigent S."/>
            <person name="Ji B."/>
            <person name="Dainat J."/>
            <person name="Nielsen K.F."/>
            <person name="Frisvad J.C."/>
            <person name="Workman M."/>
            <person name="Nielsen J."/>
        </authorList>
    </citation>
    <scope>NUCLEOTIDE SEQUENCE [LARGE SCALE GENOMIC DNA]</scope>
    <source>
        <strain evidence="3">IBT 31321</strain>
    </source>
</reference>
<evidence type="ECO:0000256" key="1">
    <source>
        <dbReference type="SAM" id="MobiDB-lite"/>
    </source>
</evidence>
<name>A0A1V6U6E8_9EURO</name>
<evidence type="ECO:0000313" key="3">
    <source>
        <dbReference type="Proteomes" id="UP000191500"/>
    </source>
</evidence>
<sequence length="1080" mass="119634">MTDETSMVNGADISLSSPDALSTTYSAPSNHPLGHPFCQSCQSLGFAAECSYPSVAFPVSGNKSVLNKMISKTGAPFSGPIFNNASVLSATGDKRPRDAESPSERTEVVNSVIESPIQNNSSHAQQTQKLQQPPAKRQKISELGSGSPARQSALARGQVTPFGTGMPSGSRPIPPPRMRSISPTMHQDETELRCNLTTEINVQRMKHRNLAAGPLRNIIKLLKKARIERPSSGPISTEPANSRLGDTQFNDEWREEDDLMEVALSKLEKGGRCSRALLSRFENFVYGPLMSPEEKRMQERIICVEECLSSTSAEPTSNHNSLFLHRLGKITSHPDAYGLDEKDIRIGFLRNHLLTAISASSKLSRANCRKFAELLDPAGDIANTNLDSPGIKAETSTSTRKEPPKPTSPRVPFSYKPGTPSRPNRKQNPPLPLSPSPAHLSPFSSLHPSTHPPLSPSHHPSLSISSLEPIDLTVDTMIPVTNLKRKIRKEIVPRSQSSQSSDTAASPTMQSGSKKRPASGSQSNNTIAPSPKSAASGTQSSNLNNALPPILKGAASSKRSLASEIPKMLWKIFLVKHVHLLPVLDLGELKVAFAMAVNHGKLTPKMIDPILGFCIAVACHLTREKSLWEGQKWNDAAVSTLRGEENPPSLQYFHRRILQIEYLHMVGDLKKSRNILSLAIDEAESLEMHTMYGGCLVVDKESLEQVRVTWQSLWMKKLFLALQFGVVNQYLDVFHISPMPMQSHMETTIGLSGERKSLTASCFFIACASLLKHTDDLITVENNLRVTRMECPIKWFSVVDLGPFQDLNESLSSWYNGLPKCLEWKGANIEFTAGKNSGMRRMSLLAHLRYVYFRLRQHRPFLILALRFSNACACEKTPHITGKEMDSVNSSVLLAMVYHGAIKCLVASQDIVETLSASFKKEDDDHAKCEMLEYLYAAGLVLVAAMNIPCLKDGTQHLASPTGPIERSMTLMAKDIRQIDILLRHYQEKCEQAPMLKQRIERCRNVLGLLRLQSVSGDGVLCDQNLTFRRDVWCRIYTRLGIDIPFERLPKGRPTNDEISGRRMTFGWLESLPYDMDSAE</sequence>
<evidence type="ECO:0000313" key="2">
    <source>
        <dbReference type="EMBL" id="OQE34066.1"/>
    </source>
</evidence>
<dbReference type="AlphaFoldDB" id="A0A1V6U6E8"/>
<keyword evidence="3" id="KW-1185">Reference proteome</keyword>
<feature type="region of interest" description="Disordered" evidence="1">
    <location>
        <begin position="116"/>
        <end position="174"/>
    </location>
</feature>
<dbReference type="Proteomes" id="UP000191500">
    <property type="component" value="Unassembled WGS sequence"/>
</dbReference>
<dbReference type="CDD" id="cd12148">
    <property type="entry name" value="fungal_TF_MHR"/>
    <property type="match status" value="1"/>
</dbReference>
<proteinExistence type="predicted"/>
<comment type="caution">
    <text evidence="2">The sequence shown here is derived from an EMBL/GenBank/DDBJ whole genome shotgun (WGS) entry which is preliminary data.</text>
</comment>
<gene>
    <name evidence="2" type="ORF">PENCOP_c035G06933</name>
</gene>
<accession>A0A1V6U6E8</accession>
<feature type="region of interest" description="Disordered" evidence="1">
    <location>
        <begin position="382"/>
        <end position="462"/>
    </location>
</feature>
<dbReference type="STRING" id="36646.A0A1V6U6E8"/>
<dbReference type="EMBL" id="MDDG01000035">
    <property type="protein sequence ID" value="OQE34066.1"/>
    <property type="molecule type" value="Genomic_DNA"/>
</dbReference>